<dbReference type="AlphaFoldDB" id="A0A1Y2M9B5"/>
<dbReference type="STRING" id="105696.A0A1Y2M9B5"/>
<evidence type="ECO:0000313" key="4">
    <source>
        <dbReference type="Proteomes" id="UP000193240"/>
    </source>
</evidence>
<feature type="compositionally biased region" description="Pro residues" evidence="1">
    <location>
        <begin position="184"/>
        <end position="196"/>
    </location>
</feature>
<keyword evidence="2" id="KW-1133">Transmembrane helix</keyword>
<proteinExistence type="predicted"/>
<feature type="transmembrane region" description="Helical" evidence="2">
    <location>
        <begin position="82"/>
        <end position="106"/>
    </location>
</feature>
<feature type="compositionally biased region" description="Pro residues" evidence="1">
    <location>
        <begin position="213"/>
        <end position="226"/>
    </location>
</feature>
<dbReference type="Proteomes" id="UP000193240">
    <property type="component" value="Unassembled WGS sequence"/>
</dbReference>
<sequence length="317" mass="34985">MRQFASTLATAVWLLSSIMILCVIARLVYSLRRRIPHPTPAKDSILVALVALIALAGMLTISSATATSSGDPRITAPSDPRAISYASAILFVSALGLAKMPLLLWLGRLQLSSVYKMLRIVLGCAIIVYMLLSIIGIILQCRLSRPWKNQCLSPDRHHRRRHRPRHGLNLPAHLRSRKPRRPPPPRNSRYPAPSPTNNPHHPLPNAAGLPQPRLHPPLPNNRPSPPHPRHNPKLHHGPPPLDRPRHPQRAPLDSAGKTKLHLRLHLHLHPRQHRRSPLPRLRAGAIPRSAGVHRHGLGLARGGGGFGTRACEGACQC</sequence>
<keyword evidence="2" id="KW-0472">Membrane</keyword>
<name>A0A1Y2M9B5_EPING</name>
<gene>
    <name evidence="3" type="ORF">B5807_02225</name>
</gene>
<feature type="compositionally biased region" description="Basic residues" evidence="1">
    <location>
        <begin position="227"/>
        <end position="236"/>
    </location>
</feature>
<organism evidence="3 4">
    <name type="scientific">Epicoccum nigrum</name>
    <name type="common">Soil fungus</name>
    <name type="synonym">Epicoccum purpurascens</name>
    <dbReference type="NCBI Taxonomy" id="105696"/>
    <lineage>
        <taxon>Eukaryota</taxon>
        <taxon>Fungi</taxon>
        <taxon>Dikarya</taxon>
        <taxon>Ascomycota</taxon>
        <taxon>Pezizomycotina</taxon>
        <taxon>Dothideomycetes</taxon>
        <taxon>Pleosporomycetidae</taxon>
        <taxon>Pleosporales</taxon>
        <taxon>Pleosporineae</taxon>
        <taxon>Didymellaceae</taxon>
        <taxon>Epicoccum</taxon>
    </lineage>
</organism>
<feature type="compositionally biased region" description="Basic residues" evidence="1">
    <location>
        <begin position="174"/>
        <end position="183"/>
    </location>
</feature>
<dbReference type="InParanoid" id="A0A1Y2M9B5"/>
<feature type="region of interest" description="Disordered" evidence="1">
    <location>
        <begin position="152"/>
        <end position="253"/>
    </location>
</feature>
<evidence type="ECO:0000313" key="3">
    <source>
        <dbReference type="EMBL" id="OSS52601.1"/>
    </source>
</evidence>
<reference evidence="3 4" key="1">
    <citation type="journal article" date="2017" name="Genome Announc.">
        <title>Genome sequence of the saprophytic ascomycete Epicoccum nigrum ICMP 19927 strain isolated from New Zealand.</title>
        <authorList>
            <person name="Fokin M."/>
            <person name="Fleetwood D."/>
            <person name="Weir B.S."/>
            <person name="Villas-Boas S.G."/>
        </authorList>
    </citation>
    <scope>NUCLEOTIDE SEQUENCE [LARGE SCALE GENOMIC DNA]</scope>
    <source>
        <strain evidence="3 4">ICMP 19927</strain>
    </source>
</reference>
<keyword evidence="4" id="KW-1185">Reference proteome</keyword>
<feature type="transmembrane region" description="Helical" evidence="2">
    <location>
        <begin position="43"/>
        <end position="62"/>
    </location>
</feature>
<keyword evidence="2" id="KW-0812">Transmembrane</keyword>
<feature type="transmembrane region" description="Helical" evidence="2">
    <location>
        <begin position="12"/>
        <end position="31"/>
    </location>
</feature>
<accession>A0A1Y2M9B5</accession>
<evidence type="ECO:0000256" key="1">
    <source>
        <dbReference type="SAM" id="MobiDB-lite"/>
    </source>
</evidence>
<dbReference type="EMBL" id="KZ107839">
    <property type="protein sequence ID" value="OSS52601.1"/>
    <property type="molecule type" value="Genomic_DNA"/>
</dbReference>
<feature type="transmembrane region" description="Helical" evidence="2">
    <location>
        <begin position="118"/>
        <end position="139"/>
    </location>
</feature>
<evidence type="ECO:0000256" key="2">
    <source>
        <dbReference type="SAM" id="Phobius"/>
    </source>
</evidence>
<feature type="compositionally biased region" description="Basic residues" evidence="1">
    <location>
        <begin position="156"/>
        <end position="166"/>
    </location>
</feature>
<protein>
    <submittedName>
        <fullName evidence="3">Uncharacterized protein</fullName>
    </submittedName>
</protein>